<dbReference type="PANTHER" id="PTHR31969">
    <property type="entry name" value="GEM-LIKE PROTEIN 2"/>
    <property type="match status" value="1"/>
</dbReference>
<dbReference type="SMART" id="SM00568">
    <property type="entry name" value="GRAM"/>
    <property type="match status" value="1"/>
</dbReference>
<dbReference type="Gene3D" id="2.30.29.30">
    <property type="entry name" value="Pleckstrin-homology domain (PH domain)/Phosphotyrosine-binding domain (PTB)"/>
    <property type="match status" value="1"/>
</dbReference>
<dbReference type="InterPro" id="IPR004182">
    <property type="entry name" value="GRAM"/>
</dbReference>
<evidence type="ECO:0000256" key="1">
    <source>
        <dbReference type="ARBA" id="ARBA00009414"/>
    </source>
</evidence>
<sequence length="212" mass="24207">MNVSEAFKSISMKSMLGDHLLRNGLLRIPYHQTRKMPMELLPPPNSSHIRTSLTFQQGRTGSVLSTISKLVKDKLGLGAQILQVGGVEKLFRQIFTVREGEQLLKASRCRLFTTAGPIQGRLFISTDRLAFCSDRPIAKYYSPAGELLRFHYKIMIPLNKIKRASESKNVGKPSQKYLQVTTTDDFEFWFMGFLNYKRTLRCLQEAVFKSLI</sequence>
<dbReference type="InterPro" id="IPR037848">
    <property type="entry name" value="GEM-like"/>
</dbReference>
<feature type="domain" description="GRAM" evidence="2">
    <location>
        <begin position="89"/>
        <end position="168"/>
    </location>
</feature>
<dbReference type="AlphaFoldDB" id="A0A7C8YK13"/>
<reference evidence="3" key="2">
    <citation type="submission" date="2020-07" db="EMBL/GenBank/DDBJ databases">
        <authorList>
            <person name="Vera ALvarez R."/>
            <person name="Arias-Moreno D.M."/>
            <person name="Jimenez-Jacinto V."/>
            <person name="Jimenez-Bremont J.F."/>
            <person name="Swaminathan K."/>
            <person name="Moose S.P."/>
            <person name="Guerrero-Gonzalez M.L."/>
            <person name="Marino-Ramirez L."/>
            <person name="Landsman D."/>
            <person name="Rodriguez-Kessler M."/>
            <person name="Delgado-Sanchez P."/>
        </authorList>
    </citation>
    <scope>NUCLEOTIDE SEQUENCE</scope>
    <source>
        <tissue evidence="3">Cladode</tissue>
    </source>
</reference>
<evidence type="ECO:0000313" key="3">
    <source>
        <dbReference type="EMBL" id="MBA4620238.1"/>
    </source>
</evidence>
<evidence type="ECO:0000259" key="2">
    <source>
        <dbReference type="SMART" id="SM00568"/>
    </source>
</evidence>
<reference evidence="3" key="1">
    <citation type="journal article" date="2013" name="J. Plant Res.">
        <title>Effect of fungi and light on seed germination of three Opuntia species from semiarid lands of central Mexico.</title>
        <authorList>
            <person name="Delgado-Sanchez P."/>
            <person name="Jimenez-Bremont J.F."/>
            <person name="Guerrero-Gonzalez Mde L."/>
            <person name="Flores J."/>
        </authorList>
    </citation>
    <scope>NUCLEOTIDE SEQUENCE</scope>
    <source>
        <tissue evidence="3">Cladode</tissue>
    </source>
</reference>
<protein>
    <recommendedName>
        <fullName evidence="2">GRAM domain-containing protein</fullName>
    </recommendedName>
</protein>
<dbReference type="EMBL" id="GISG01029763">
    <property type="protein sequence ID" value="MBA4620238.1"/>
    <property type="molecule type" value="Transcribed_RNA"/>
</dbReference>
<dbReference type="Pfam" id="PF02893">
    <property type="entry name" value="GRAM"/>
    <property type="match status" value="1"/>
</dbReference>
<name>A0A7C8YK13_OPUST</name>
<dbReference type="InterPro" id="IPR011993">
    <property type="entry name" value="PH-like_dom_sf"/>
</dbReference>
<organism evidence="3">
    <name type="scientific">Opuntia streptacantha</name>
    <name type="common">Prickly pear cactus</name>
    <name type="synonym">Opuntia cardona</name>
    <dbReference type="NCBI Taxonomy" id="393608"/>
    <lineage>
        <taxon>Eukaryota</taxon>
        <taxon>Viridiplantae</taxon>
        <taxon>Streptophyta</taxon>
        <taxon>Embryophyta</taxon>
        <taxon>Tracheophyta</taxon>
        <taxon>Spermatophyta</taxon>
        <taxon>Magnoliopsida</taxon>
        <taxon>eudicotyledons</taxon>
        <taxon>Gunneridae</taxon>
        <taxon>Pentapetalae</taxon>
        <taxon>Caryophyllales</taxon>
        <taxon>Cactineae</taxon>
        <taxon>Cactaceae</taxon>
        <taxon>Opuntioideae</taxon>
        <taxon>Opuntia</taxon>
    </lineage>
</organism>
<comment type="similarity">
    <text evidence="1">Belongs to the GEM family.</text>
</comment>
<accession>A0A7C8YK13</accession>
<proteinExistence type="inferred from homology"/>